<sequence length="115" mass="12156">MNTQLSLFMASFFILIQVLCIITAAPHFSFQTSDGSCSGGCRYSPTVNQCGDGCACIVQWAGHGQCQSKISKEPKPVGEQCSGTCRYASPTNQCGDGCFCSAKWAGYGACESLSK</sequence>
<evidence type="ECO:0000313" key="5">
    <source>
        <dbReference type="Proteomes" id="UP000663852"/>
    </source>
</evidence>
<comment type="caution">
    <text evidence="3">The sequence shown here is derived from an EMBL/GenBank/DDBJ whole genome shotgun (WGS) entry which is preliminary data.</text>
</comment>
<reference evidence="3" key="1">
    <citation type="submission" date="2021-02" db="EMBL/GenBank/DDBJ databases">
        <authorList>
            <person name="Nowell W R."/>
        </authorList>
    </citation>
    <scope>NUCLEOTIDE SEQUENCE</scope>
</reference>
<gene>
    <name evidence="3" type="ORF">EDS130_LOCUS12858</name>
    <name evidence="2" type="ORF">XAT740_LOCUS10308</name>
</gene>
<evidence type="ECO:0000256" key="1">
    <source>
        <dbReference type="SAM" id="SignalP"/>
    </source>
</evidence>
<dbReference type="EMBL" id="CAJNOR010000547">
    <property type="protein sequence ID" value="CAF0944487.1"/>
    <property type="molecule type" value="Genomic_DNA"/>
</dbReference>
<feature type="chain" id="PRO_5036224222" evidence="1">
    <location>
        <begin position="25"/>
        <end position="115"/>
    </location>
</feature>
<accession>A0A814DXV5</accession>
<keyword evidence="4" id="KW-1185">Reference proteome</keyword>
<dbReference type="EMBL" id="CAJNOJ010000049">
    <property type="protein sequence ID" value="CAF0961111.1"/>
    <property type="molecule type" value="Genomic_DNA"/>
</dbReference>
<evidence type="ECO:0000313" key="2">
    <source>
        <dbReference type="EMBL" id="CAF0944487.1"/>
    </source>
</evidence>
<dbReference type="Proteomes" id="UP000663852">
    <property type="component" value="Unassembled WGS sequence"/>
</dbReference>
<evidence type="ECO:0000313" key="3">
    <source>
        <dbReference type="EMBL" id="CAF0961111.1"/>
    </source>
</evidence>
<dbReference type="AlphaFoldDB" id="A0A814DXV5"/>
<proteinExistence type="predicted"/>
<protein>
    <submittedName>
        <fullName evidence="3">Uncharacterized protein</fullName>
    </submittedName>
</protein>
<dbReference type="Proteomes" id="UP000663828">
    <property type="component" value="Unassembled WGS sequence"/>
</dbReference>
<feature type="signal peptide" evidence="1">
    <location>
        <begin position="1"/>
        <end position="24"/>
    </location>
</feature>
<dbReference type="OrthoDB" id="10357789at2759"/>
<organism evidence="3 5">
    <name type="scientific">Adineta ricciae</name>
    <name type="common">Rotifer</name>
    <dbReference type="NCBI Taxonomy" id="249248"/>
    <lineage>
        <taxon>Eukaryota</taxon>
        <taxon>Metazoa</taxon>
        <taxon>Spiralia</taxon>
        <taxon>Gnathifera</taxon>
        <taxon>Rotifera</taxon>
        <taxon>Eurotatoria</taxon>
        <taxon>Bdelloidea</taxon>
        <taxon>Adinetida</taxon>
        <taxon>Adinetidae</taxon>
        <taxon>Adineta</taxon>
    </lineage>
</organism>
<keyword evidence="1" id="KW-0732">Signal</keyword>
<evidence type="ECO:0000313" key="4">
    <source>
        <dbReference type="Proteomes" id="UP000663828"/>
    </source>
</evidence>
<name>A0A814DXV5_ADIRI</name>